<evidence type="ECO:0000256" key="8">
    <source>
        <dbReference type="ARBA" id="ARBA00023136"/>
    </source>
</evidence>
<name>A0AAD5FTJ9_SILAS</name>
<comment type="subcellular location">
    <subcellularLocation>
        <location evidence="1">Cytoplasm</location>
    </subcellularLocation>
    <subcellularLocation>
        <location evidence="12">Endomembrane system</location>
        <topology evidence="12">Single-pass type I membrane protein</topology>
    </subcellularLocation>
    <subcellularLocation>
        <location evidence="2">Secreted</location>
    </subcellularLocation>
</comment>
<dbReference type="Proteomes" id="UP001205998">
    <property type="component" value="Unassembled WGS sequence"/>
</dbReference>
<keyword evidence="7" id="KW-1133">Transmembrane helix</keyword>
<keyword evidence="10" id="KW-0325">Glycoprotein</keyword>
<dbReference type="GO" id="GO:0005576">
    <property type="term" value="C:extracellular region"/>
    <property type="evidence" value="ECO:0007669"/>
    <property type="project" value="UniProtKB-SubCell"/>
</dbReference>
<organism evidence="15 16">
    <name type="scientific">Silurus asotus</name>
    <name type="common">Amur catfish</name>
    <name type="synonym">Parasilurus asotus</name>
    <dbReference type="NCBI Taxonomy" id="30991"/>
    <lineage>
        <taxon>Eukaryota</taxon>
        <taxon>Metazoa</taxon>
        <taxon>Chordata</taxon>
        <taxon>Craniata</taxon>
        <taxon>Vertebrata</taxon>
        <taxon>Euteleostomi</taxon>
        <taxon>Actinopterygii</taxon>
        <taxon>Neopterygii</taxon>
        <taxon>Teleostei</taxon>
        <taxon>Ostariophysi</taxon>
        <taxon>Siluriformes</taxon>
        <taxon>Siluridae</taxon>
        <taxon>Silurus</taxon>
    </lineage>
</organism>
<evidence type="ECO:0000259" key="14">
    <source>
        <dbReference type="Pfam" id="PF25106"/>
    </source>
</evidence>
<protein>
    <submittedName>
        <fullName evidence="15">Hemicentin-1</fullName>
    </submittedName>
</protein>
<evidence type="ECO:0000256" key="2">
    <source>
        <dbReference type="ARBA" id="ARBA00004613"/>
    </source>
</evidence>
<keyword evidence="4" id="KW-0964">Secreted</keyword>
<dbReference type="SUPFAM" id="SSF53300">
    <property type="entry name" value="vWA-like"/>
    <property type="match status" value="1"/>
</dbReference>
<feature type="domain" description="Hemicentin/VWA7 galactose-binding" evidence="13">
    <location>
        <begin position="131"/>
        <end position="227"/>
    </location>
</feature>
<comment type="caution">
    <text evidence="15">The sequence shown here is derived from an EMBL/GenBank/DDBJ whole genome shotgun (WGS) entry which is preliminary data.</text>
</comment>
<dbReference type="InterPro" id="IPR056861">
    <property type="entry name" value="HMCN1-like_VWA"/>
</dbReference>
<gene>
    <name evidence="15" type="ORF">C0J50_2641</name>
</gene>
<dbReference type="AlphaFoldDB" id="A0AAD5FTJ9"/>
<keyword evidence="5" id="KW-0812">Transmembrane</keyword>
<dbReference type="InterPro" id="IPR036465">
    <property type="entry name" value="vWFA_dom_sf"/>
</dbReference>
<keyword evidence="6" id="KW-0732">Signal</keyword>
<proteinExistence type="predicted"/>
<evidence type="ECO:0000256" key="1">
    <source>
        <dbReference type="ARBA" id="ARBA00004496"/>
    </source>
</evidence>
<feature type="non-terminal residue" evidence="15">
    <location>
        <position position="1"/>
    </location>
</feature>
<keyword evidence="9" id="KW-1015">Disulfide bond</keyword>
<evidence type="ECO:0000259" key="13">
    <source>
        <dbReference type="Pfam" id="PF23560"/>
    </source>
</evidence>
<keyword evidence="3" id="KW-0963">Cytoplasm</keyword>
<dbReference type="PANTHER" id="PTHR44888:SF3">
    <property type="entry name" value="HEMICENTIN 2"/>
    <property type="match status" value="1"/>
</dbReference>
<dbReference type="EMBL" id="MU545793">
    <property type="protein sequence ID" value="KAI5628151.1"/>
    <property type="molecule type" value="Genomic_DNA"/>
</dbReference>
<evidence type="ECO:0000256" key="6">
    <source>
        <dbReference type="ARBA" id="ARBA00022729"/>
    </source>
</evidence>
<sequence>DIGPVSITSDATQFQHDLQELFVQGGGDCPEMSVGAIHSALEASLPGSFIYVFTDARAKDYKRKQEVLQLVQLRQSQVVFVLTGDCGDRSQPGYRVYEEIAATSSGQIFHLDKQQVNEVLKWVEETVQAMKVHLLSSDHELRQETHWELPFDPSLKEVTVSLSGPSPRIELKDPLGHIVGERQGLRELLNIPNSVLVVNLKNPHPGLWTLKVMCSGRHTLRVTGVSNLDFRAGFSTSPVPEFSRTRERPTKGFPVHVLLKCSGLSSPGVLSSMVLVSKRGEDLLSVLLPVPVDGGVSGLWNVPEMKTPSEGFFIKVKGKDGGGFDFHRLSSVLYTNIIPVAPVVEMPPVLSGVLMQSVLIECSVQSELPFNLTFRKDGEMLGHQNSYQ</sequence>
<evidence type="ECO:0000313" key="16">
    <source>
        <dbReference type="Proteomes" id="UP001205998"/>
    </source>
</evidence>
<evidence type="ECO:0000256" key="9">
    <source>
        <dbReference type="ARBA" id="ARBA00023157"/>
    </source>
</evidence>
<evidence type="ECO:0000256" key="4">
    <source>
        <dbReference type="ARBA" id="ARBA00022525"/>
    </source>
</evidence>
<feature type="domain" description="Hemicentin-1-like von Willebrand factor A" evidence="14">
    <location>
        <begin position="1"/>
        <end position="113"/>
    </location>
</feature>
<evidence type="ECO:0000256" key="10">
    <source>
        <dbReference type="ARBA" id="ARBA00023180"/>
    </source>
</evidence>
<reference evidence="15" key="1">
    <citation type="submission" date="2018-07" db="EMBL/GenBank/DDBJ databases">
        <title>Comparative genomics of catfishes provides insights into carnivory and benthic adaptation.</title>
        <authorList>
            <person name="Zhang Y."/>
            <person name="Wang D."/>
            <person name="Peng Z."/>
            <person name="Zheng S."/>
            <person name="Shao F."/>
            <person name="Tao W."/>
        </authorList>
    </citation>
    <scope>NUCLEOTIDE SEQUENCE</scope>
    <source>
        <strain evidence="15">Chongqing</strain>
    </source>
</reference>
<keyword evidence="16" id="KW-1185">Reference proteome</keyword>
<dbReference type="InterPro" id="IPR056475">
    <property type="entry name" value="GBD_Hemicentin/VWA7"/>
</dbReference>
<evidence type="ECO:0000256" key="12">
    <source>
        <dbReference type="ARBA" id="ARBA00046288"/>
    </source>
</evidence>
<feature type="non-terminal residue" evidence="15">
    <location>
        <position position="388"/>
    </location>
</feature>
<dbReference type="PANTHER" id="PTHR44888">
    <property type="entry name" value="HEPACAM FAMILY MEMBER 2-RELATED"/>
    <property type="match status" value="1"/>
</dbReference>
<keyword evidence="11" id="KW-0393">Immunoglobulin domain</keyword>
<keyword evidence="8" id="KW-0472">Membrane</keyword>
<evidence type="ECO:0000256" key="11">
    <source>
        <dbReference type="ARBA" id="ARBA00023319"/>
    </source>
</evidence>
<dbReference type="Pfam" id="PF23560">
    <property type="entry name" value="GBD_Hemicentin"/>
    <property type="match status" value="1"/>
</dbReference>
<evidence type="ECO:0000256" key="5">
    <source>
        <dbReference type="ARBA" id="ARBA00022692"/>
    </source>
</evidence>
<dbReference type="Pfam" id="PF25106">
    <property type="entry name" value="VWA_4"/>
    <property type="match status" value="1"/>
</dbReference>
<accession>A0AAD5FTJ9</accession>
<dbReference type="InterPro" id="IPR052280">
    <property type="entry name" value="HEPACAM_domain"/>
</dbReference>
<dbReference type="GO" id="GO:0012505">
    <property type="term" value="C:endomembrane system"/>
    <property type="evidence" value="ECO:0007669"/>
    <property type="project" value="UniProtKB-SubCell"/>
</dbReference>
<dbReference type="GO" id="GO:0005737">
    <property type="term" value="C:cytoplasm"/>
    <property type="evidence" value="ECO:0007669"/>
    <property type="project" value="UniProtKB-SubCell"/>
</dbReference>
<evidence type="ECO:0000256" key="3">
    <source>
        <dbReference type="ARBA" id="ARBA00022490"/>
    </source>
</evidence>
<evidence type="ECO:0000313" key="15">
    <source>
        <dbReference type="EMBL" id="KAI5628151.1"/>
    </source>
</evidence>
<evidence type="ECO:0000256" key="7">
    <source>
        <dbReference type="ARBA" id="ARBA00022989"/>
    </source>
</evidence>